<dbReference type="EMBL" id="LILC01000013">
    <property type="protein sequence ID" value="KOO46140.1"/>
    <property type="molecule type" value="Genomic_DNA"/>
</dbReference>
<comment type="function">
    <text evidence="8">Catalyzes the attachment of tryptophan to tRNA(Trp).</text>
</comment>
<reference evidence="11" key="1">
    <citation type="submission" date="2015-08" db="EMBL/GenBank/DDBJ databases">
        <title>Fjat-14210 dsm16467.</title>
        <authorList>
            <person name="Liu B."/>
            <person name="Wang J."/>
            <person name="Zhu Y."/>
            <person name="Liu G."/>
            <person name="Chen Q."/>
            <person name="Chen Z."/>
            <person name="Lan J."/>
            <person name="Che J."/>
            <person name="Ge C."/>
            <person name="Shi H."/>
            <person name="Pan Z."/>
            <person name="Liu X."/>
        </authorList>
    </citation>
    <scope>NUCLEOTIDE SEQUENCE [LARGE SCALE GENOMIC DNA]</scope>
    <source>
        <strain evidence="11">DSM 16467</strain>
    </source>
</reference>
<dbReference type="SUPFAM" id="SSF52374">
    <property type="entry name" value="Nucleotidylyl transferase"/>
    <property type="match status" value="1"/>
</dbReference>
<dbReference type="Proteomes" id="UP000037558">
    <property type="component" value="Unassembled WGS sequence"/>
</dbReference>
<dbReference type="RefSeq" id="WP_053401208.1">
    <property type="nucleotide sequence ID" value="NZ_LILC01000013.1"/>
</dbReference>
<feature type="binding site" evidence="8">
    <location>
        <begin position="193"/>
        <end position="197"/>
    </location>
    <ligand>
        <name>ATP</name>
        <dbReference type="ChEBI" id="CHEBI:30616"/>
    </ligand>
</feature>
<evidence type="ECO:0000256" key="9">
    <source>
        <dbReference type="RuleBase" id="RU363036"/>
    </source>
</evidence>
<evidence type="ECO:0000256" key="3">
    <source>
        <dbReference type="ARBA" id="ARBA00022741"/>
    </source>
</evidence>
<evidence type="ECO:0000256" key="7">
    <source>
        <dbReference type="ARBA" id="ARBA00049929"/>
    </source>
</evidence>
<proteinExistence type="inferred from homology"/>
<dbReference type="InterPro" id="IPR050203">
    <property type="entry name" value="Trp-tRNA_synthetase"/>
</dbReference>
<keyword evidence="4 8" id="KW-0067">ATP-binding</keyword>
<dbReference type="OrthoDB" id="9801042at2"/>
<dbReference type="PROSITE" id="PS00178">
    <property type="entry name" value="AA_TRNA_LIGASE_I"/>
    <property type="match status" value="1"/>
</dbReference>
<sequence length="327" mass="36753">MKTVFSGIQPSGVITIGNYLGAMKQFVPLQEDHESYFCIVNQHAITVPQPPTELRTNTRRLAALYLAVGLDPEKATIFIQSEVPEHARLGWIVQCLAHMGELERMTQYKEKSQSRTEAIPAGLLAYPTLMAADILLYGATVIPVGDDQSQHIELTRLLARRFNHLYGDLFTLPEGYNSPFTARIRSLQDPEKKMSKSDPNPQSYISVLDTPEIIRKKVKRAQTDSEGMIHFDMEKKPGVSNLLSLYSAFKRISLQEAETHFNGRGYGALKEEVADAIIEDLSPIQERFQDIYASNELDDILTQGAKKASAKARIVLEEVEKRIGFTR</sequence>
<feature type="binding site" evidence="8">
    <location>
        <begin position="9"/>
        <end position="11"/>
    </location>
    <ligand>
        <name>ATP</name>
        <dbReference type="ChEBI" id="CHEBI:30616"/>
    </ligand>
</feature>
<feature type="binding site" evidence="8">
    <location>
        <position position="184"/>
    </location>
    <ligand>
        <name>ATP</name>
        <dbReference type="ChEBI" id="CHEBI:30616"/>
    </ligand>
</feature>
<feature type="binding site" evidence="8">
    <location>
        <position position="133"/>
    </location>
    <ligand>
        <name>L-tryptophan</name>
        <dbReference type="ChEBI" id="CHEBI:57912"/>
    </ligand>
</feature>
<dbReference type="FunFam" id="1.10.240.10:FF:000002">
    <property type="entry name" value="Tryptophan--tRNA ligase"/>
    <property type="match status" value="1"/>
</dbReference>
<dbReference type="GO" id="GO:0006436">
    <property type="term" value="P:tryptophanyl-tRNA aminoacylation"/>
    <property type="evidence" value="ECO:0007669"/>
    <property type="project" value="UniProtKB-UniRule"/>
</dbReference>
<keyword evidence="5 8" id="KW-0648">Protein biosynthesis</keyword>
<evidence type="ECO:0000313" key="10">
    <source>
        <dbReference type="EMBL" id="KOO46140.1"/>
    </source>
</evidence>
<dbReference type="GO" id="GO:0004830">
    <property type="term" value="F:tryptophan-tRNA ligase activity"/>
    <property type="evidence" value="ECO:0007669"/>
    <property type="project" value="UniProtKB-UniRule"/>
</dbReference>
<keyword evidence="3 8" id="KW-0547">Nucleotide-binding</keyword>
<keyword evidence="6 8" id="KW-0030">Aminoacyl-tRNA synthetase</keyword>
<keyword evidence="11" id="KW-1185">Reference proteome</keyword>
<dbReference type="GO" id="GO:0005524">
    <property type="term" value="F:ATP binding"/>
    <property type="evidence" value="ECO:0007669"/>
    <property type="project" value="UniProtKB-UniRule"/>
</dbReference>
<feature type="binding site" evidence="8">
    <location>
        <begin position="145"/>
        <end position="147"/>
    </location>
    <ligand>
        <name>ATP</name>
        <dbReference type="ChEBI" id="CHEBI:30616"/>
    </ligand>
</feature>
<evidence type="ECO:0000256" key="4">
    <source>
        <dbReference type="ARBA" id="ARBA00022840"/>
    </source>
</evidence>
<dbReference type="Gene3D" id="1.10.240.10">
    <property type="entry name" value="Tyrosyl-Transfer RNA Synthetase"/>
    <property type="match status" value="1"/>
</dbReference>
<dbReference type="PRINTS" id="PR01039">
    <property type="entry name" value="TRNASYNTHTRP"/>
</dbReference>
<dbReference type="GO" id="GO:0005829">
    <property type="term" value="C:cytosol"/>
    <property type="evidence" value="ECO:0007669"/>
    <property type="project" value="TreeGrafter"/>
</dbReference>
<protein>
    <recommendedName>
        <fullName evidence="8">Tryptophan--tRNA ligase</fullName>
        <ecNumber evidence="8">6.1.1.2</ecNumber>
    </recommendedName>
    <alternativeName>
        <fullName evidence="8">Tryptophanyl-tRNA synthetase</fullName>
        <shortName evidence="8">TrpRS</shortName>
    </alternativeName>
</protein>
<dbReference type="InterPro" id="IPR002306">
    <property type="entry name" value="Trp-tRNA-ligase"/>
</dbReference>
<comment type="subcellular location">
    <subcellularLocation>
        <location evidence="8">Cytoplasm</location>
    </subcellularLocation>
</comment>
<dbReference type="InterPro" id="IPR014729">
    <property type="entry name" value="Rossmann-like_a/b/a_fold"/>
</dbReference>
<dbReference type="InterPro" id="IPR024109">
    <property type="entry name" value="Trp-tRNA-ligase_bac-type"/>
</dbReference>
<comment type="caution">
    <text evidence="10">The sequence shown here is derived from an EMBL/GenBank/DDBJ whole genome shotgun (WGS) entry which is preliminary data.</text>
</comment>
<dbReference type="HAMAP" id="MF_00140_B">
    <property type="entry name" value="Trp_tRNA_synth_B"/>
    <property type="match status" value="1"/>
</dbReference>
<accession>A0A0M0L4Z1</accession>
<feature type="short sequence motif" description="'HIGH' region" evidence="8">
    <location>
        <begin position="10"/>
        <end position="18"/>
    </location>
</feature>
<evidence type="ECO:0000256" key="2">
    <source>
        <dbReference type="ARBA" id="ARBA00022598"/>
    </source>
</evidence>
<keyword evidence="2 8" id="KW-0436">Ligase</keyword>
<dbReference type="AlphaFoldDB" id="A0A0M0L4Z1"/>
<organism evidence="10 11">
    <name type="scientific">Priestia koreensis</name>
    <dbReference type="NCBI Taxonomy" id="284581"/>
    <lineage>
        <taxon>Bacteria</taxon>
        <taxon>Bacillati</taxon>
        <taxon>Bacillota</taxon>
        <taxon>Bacilli</taxon>
        <taxon>Bacillales</taxon>
        <taxon>Bacillaceae</taxon>
        <taxon>Priestia</taxon>
    </lineage>
</organism>
<keyword evidence="8" id="KW-0963">Cytoplasm</keyword>
<evidence type="ECO:0000256" key="5">
    <source>
        <dbReference type="ARBA" id="ARBA00022917"/>
    </source>
</evidence>
<feature type="binding site" evidence="8">
    <location>
        <begin position="17"/>
        <end position="18"/>
    </location>
    <ligand>
        <name>ATP</name>
        <dbReference type="ChEBI" id="CHEBI:30616"/>
    </ligand>
</feature>
<comment type="subunit">
    <text evidence="8">Homodimer.</text>
</comment>
<dbReference type="PANTHER" id="PTHR43766">
    <property type="entry name" value="TRYPTOPHAN--TRNA LIGASE, MITOCHONDRIAL"/>
    <property type="match status" value="1"/>
</dbReference>
<dbReference type="Pfam" id="PF00579">
    <property type="entry name" value="tRNA-synt_1b"/>
    <property type="match status" value="1"/>
</dbReference>
<gene>
    <name evidence="8" type="primary">trpS</name>
    <name evidence="10" type="ORF">AMD01_09745</name>
</gene>
<dbReference type="CDD" id="cd00806">
    <property type="entry name" value="TrpRS_core"/>
    <property type="match status" value="1"/>
</dbReference>
<comment type="similarity">
    <text evidence="1 8 9">Belongs to the class-I aminoacyl-tRNA synthetase family.</text>
</comment>
<dbReference type="Gene3D" id="3.40.50.620">
    <property type="entry name" value="HUPs"/>
    <property type="match status" value="1"/>
</dbReference>
<comment type="catalytic activity">
    <reaction evidence="7 8">
        <text>tRNA(Trp) + L-tryptophan + ATP = L-tryptophyl-tRNA(Trp) + AMP + diphosphate + H(+)</text>
        <dbReference type="Rhea" id="RHEA:24080"/>
        <dbReference type="Rhea" id="RHEA-COMP:9671"/>
        <dbReference type="Rhea" id="RHEA-COMP:9705"/>
        <dbReference type="ChEBI" id="CHEBI:15378"/>
        <dbReference type="ChEBI" id="CHEBI:30616"/>
        <dbReference type="ChEBI" id="CHEBI:33019"/>
        <dbReference type="ChEBI" id="CHEBI:57912"/>
        <dbReference type="ChEBI" id="CHEBI:78442"/>
        <dbReference type="ChEBI" id="CHEBI:78535"/>
        <dbReference type="ChEBI" id="CHEBI:456215"/>
        <dbReference type="EC" id="6.1.1.2"/>
    </reaction>
</comment>
<dbReference type="EC" id="6.1.1.2" evidence="8"/>
<dbReference type="STRING" id="284581.AMD01_09745"/>
<name>A0A0M0L4Z1_9BACI</name>
<feature type="short sequence motif" description="'KMSKS' region" evidence="8">
    <location>
        <begin position="193"/>
        <end position="197"/>
    </location>
</feature>
<evidence type="ECO:0000256" key="8">
    <source>
        <dbReference type="HAMAP-Rule" id="MF_00140"/>
    </source>
</evidence>
<dbReference type="PATRIC" id="fig|284581.3.peg.2025"/>
<evidence type="ECO:0000256" key="1">
    <source>
        <dbReference type="ARBA" id="ARBA00005594"/>
    </source>
</evidence>
<dbReference type="InterPro" id="IPR001412">
    <property type="entry name" value="aa-tRNA-synth_I_CS"/>
</dbReference>
<dbReference type="InterPro" id="IPR002305">
    <property type="entry name" value="aa-tRNA-synth_Ic"/>
</dbReference>
<dbReference type="PANTHER" id="PTHR43766:SF1">
    <property type="entry name" value="TRYPTOPHAN--TRNA LIGASE, MITOCHONDRIAL"/>
    <property type="match status" value="1"/>
</dbReference>
<evidence type="ECO:0000313" key="11">
    <source>
        <dbReference type="Proteomes" id="UP000037558"/>
    </source>
</evidence>
<dbReference type="NCBIfam" id="TIGR00233">
    <property type="entry name" value="trpS"/>
    <property type="match status" value="1"/>
</dbReference>
<evidence type="ECO:0000256" key="6">
    <source>
        <dbReference type="ARBA" id="ARBA00023146"/>
    </source>
</evidence>